<reference evidence="2" key="1">
    <citation type="submission" date="2016-10" db="EMBL/GenBank/DDBJ databases">
        <authorList>
            <person name="Varghese N."/>
            <person name="Submissions S."/>
        </authorList>
    </citation>
    <scope>NUCLEOTIDE SEQUENCE [LARGE SCALE GENOMIC DNA]</scope>
    <source>
        <strain evidence="2">2SM5</strain>
    </source>
</reference>
<dbReference type="OrthoDB" id="1550902at2"/>
<sequence>MMMALGLFVFSLPTAAYQDFQRQTAWRHPSSNRVGAGPVRQFVGKGEDTITLSGLIVPELSGKRLSLDALRLMGDSGKAWPLVEGTGRIYGLWVIDNLSETNTLFFKDGAPRRIEFSITLQRVDDSRIELLGNLLETVGGLLR</sequence>
<keyword evidence="2" id="KW-1185">Reference proteome</keyword>
<dbReference type="PIRSF" id="PIRSF029208">
    <property type="entry name" value="Phage_tail_GPU"/>
    <property type="match status" value="1"/>
</dbReference>
<name>A0A1H1SML2_9GAMM</name>
<gene>
    <name evidence="1" type="ORF">SAMN05216198_2067</name>
</gene>
<evidence type="ECO:0000313" key="1">
    <source>
        <dbReference type="EMBL" id="SDS48956.1"/>
    </source>
</evidence>
<dbReference type="InterPro" id="IPR016912">
    <property type="entry name" value="Phage_P2_GpU"/>
</dbReference>
<proteinExistence type="predicted"/>
<dbReference type="Proteomes" id="UP000243426">
    <property type="component" value="Chromosome I"/>
</dbReference>
<dbReference type="EMBL" id="LT629748">
    <property type="protein sequence ID" value="SDS48956.1"/>
    <property type="molecule type" value="Genomic_DNA"/>
</dbReference>
<accession>A0A1H1SML2</accession>
<dbReference type="InterPro" id="IPR009734">
    <property type="entry name" value="Myoviridae_GpU"/>
</dbReference>
<dbReference type="Pfam" id="PF06995">
    <property type="entry name" value="Phage_P2_GpU"/>
    <property type="match status" value="1"/>
</dbReference>
<dbReference type="RefSeq" id="WP_090273223.1">
    <property type="nucleotide sequence ID" value="NZ_LT629748.1"/>
</dbReference>
<dbReference type="STRING" id="797277.SAMN05216198_2067"/>
<protein>
    <submittedName>
        <fullName evidence="1">Uncharacterized protein</fullName>
    </submittedName>
</protein>
<evidence type="ECO:0000313" key="2">
    <source>
        <dbReference type="Proteomes" id="UP000243426"/>
    </source>
</evidence>
<organism evidence="1 2">
    <name type="scientific">Halopseudomonas litoralis</name>
    <dbReference type="NCBI Taxonomy" id="797277"/>
    <lineage>
        <taxon>Bacteria</taxon>
        <taxon>Pseudomonadati</taxon>
        <taxon>Pseudomonadota</taxon>
        <taxon>Gammaproteobacteria</taxon>
        <taxon>Pseudomonadales</taxon>
        <taxon>Pseudomonadaceae</taxon>
        <taxon>Halopseudomonas</taxon>
    </lineage>
</organism>
<dbReference type="AlphaFoldDB" id="A0A1H1SML2"/>